<dbReference type="GO" id="GO:0006565">
    <property type="term" value="P:L-serine catabolic process"/>
    <property type="evidence" value="ECO:0007669"/>
    <property type="project" value="TreeGrafter"/>
</dbReference>
<dbReference type="Pfam" id="PF00291">
    <property type="entry name" value="PALP"/>
    <property type="match status" value="1"/>
</dbReference>
<organism evidence="5">
    <name type="scientific">marine sediment metagenome</name>
    <dbReference type="NCBI Taxonomy" id="412755"/>
    <lineage>
        <taxon>unclassified sequences</taxon>
        <taxon>metagenomes</taxon>
        <taxon>ecological metagenomes</taxon>
    </lineage>
</organism>
<evidence type="ECO:0000259" key="4">
    <source>
        <dbReference type="Pfam" id="PF00291"/>
    </source>
</evidence>
<dbReference type="Gene3D" id="3.40.50.1100">
    <property type="match status" value="2"/>
</dbReference>
<dbReference type="GO" id="GO:0003941">
    <property type="term" value="F:L-serine ammonia-lyase activity"/>
    <property type="evidence" value="ECO:0007669"/>
    <property type="project" value="TreeGrafter"/>
</dbReference>
<feature type="domain" description="Tryptophan synthase beta chain-like PALP" evidence="4">
    <location>
        <begin position="1"/>
        <end position="219"/>
    </location>
</feature>
<dbReference type="EMBL" id="LAZR01000551">
    <property type="protein sequence ID" value="KKN64565.1"/>
    <property type="molecule type" value="Genomic_DNA"/>
</dbReference>
<reference evidence="5" key="1">
    <citation type="journal article" date="2015" name="Nature">
        <title>Complex archaea that bridge the gap between prokaryotes and eukaryotes.</title>
        <authorList>
            <person name="Spang A."/>
            <person name="Saw J.H."/>
            <person name="Jorgensen S.L."/>
            <person name="Zaremba-Niedzwiedzka K."/>
            <person name="Martijn J."/>
            <person name="Lind A.E."/>
            <person name="van Eijk R."/>
            <person name="Schleper C."/>
            <person name="Guy L."/>
            <person name="Ettema T.J."/>
        </authorList>
    </citation>
    <scope>NUCLEOTIDE SEQUENCE</scope>
</reference>
<protein>
    <recommendedName>
        <fullName evidence="4">Tryptophan synthase beta chain-like PALP domain-containing protein</fullName>
    </recommendedName>
</protein>
<gene>
    <name evidence="5" type="ORF">LCGC14_0490510</name>
</gene>
<keyword evidence="2" id="KW-0663">Pyridoxal phosphate</keyword>
<evidence type="ECO:0000256" key="3">
    <source>
        <dbReference type="ARBA" id="ARBA00023239"/>
    </source>
</evidence>
<comment type="cofactor">
    <cofactor evidence="1">
        <name>pyridoxal 5'-phosphate</name>
        <dbReference type="ChEBI" id="CHEBI:597326"/>
    </cofactor>
</comment>
<evidence type="ECO:0000256" key="2">
    <source>
        <dbReference type="ARBA" id="ARBA00022898"/>
    </source>
</evidence>
<name>A0A0F9S6R6_9ZZZZ</name>
<dbReference type="SUPFAM" id="SSF53686">
    <property type="entry name" value="Tryptophan synthase beta subunit-like PLP-dependent enzymes"/>
    <property type="match status" value="1"/>
</dbReference>
<dbReference type="PANTHER" id="PTHR48078">
    <property type="entry name" value="THREONINE DEHYDRATASE, MITOCHONDRIAL-RELATED"/>
    <property type="match status" value="1"/>
</dbReference>
<dbReference type="InterPro" id="IPR050147">
    <property type="entry name" value="Ser/Thr_Dehydratase"/>
</dbReference>
<dbReference type="AlphaFoldDB" id="A0A0F9S6R6"/>
<keyword evidence="3" id="KW-0456">Lyase</keyword>
<evidence type="ECO:0000256" key="1">
    <source>
        <dbReference type="ARBA" id="ARBA00001933"/>
    </source>
</evidence>
<accession>A0A0F9S6R6</accession>
<sequence>MAANQLGISVKIVVPANISNIKLKKIKQYNSTIIQDRKVEAIESRAKEISIQEDLIYISPYNDMGIIAGQGTIGLEVYQELSHIHSIIVPIGGGGLISGIGLVAKSIDPKVKIIGIQTEGASTMYQSWKAKKVIKVNEFPTIAEGLSGGLDANALTFKMINKYIDEITLVQEESIKKAIILLWEEEGQIVEGAGAVGIAHILEAKQKFANQDVVVIISGANIDNSLFKELIKKQ</sequence>
<dbReference type="GO" id="GO:0004794">
    <property type="term" value="F:threonine deaminase activity"/>
    <property type="evidence" value="ECO:0007669"/>
    <property type="project" value="TreeGrafter"/>
</dbReference>
<dbReference type="InterPro" id="IPR001926">
    <property type="entry name" value="TrpB-like_PALP"/>
</dbReference>
<comment type="caution">
    <text evidence="5">The sequence shown here is derived from an EMBL/GenBank/DDBJ whole genome shotgun (WGS) entry which is preliminary data.</text>
</comment>
<dbReference type="GO" id="GO:0006567">
    <property type="term" value="P:L-threonine catabolic process"/>
    <property type="evidence" value="ECO:0007669"/>
    <property type="project" value="TreeGrafter"/>
</dbReference>
<dbReference type="InterPro" id="IPR036052">
    <property type="entry name" value="TrpB-like_PALP_sf"/>
</dbReference>
<dbReference type="PANTHER" id="PTHR48078:SF6">
    <property type="entry name" value="L-THREONINE DEHYDRATASE CATABOLIC TDCB"/>
    <property type="match status" value="1"/>
</dbReference>
<evidence type="ECO:0000313" key="5">
    <source>
        <dbReference type="EMBL" id="KKN64565.1"/>
    </source>
</evidence>
<proteinExistence type="predicted"/>
<dbReference type="GO" id="GO:0009097">
    <property type="term" value="P:isoleucine biosynthetic process"/>
    <property type="evidence" value="ECO:0007669"/>
    <property type="project" value="TreeGrafter"/>
</dbReference>